<comment type="subcellular location">
    <subcellularLocation>
        <location evidence="1 6">Nucleus</location>
        <location evidence="1 6">Nucleolus</location>
    </subcellularLocation>
</comment>
<comment type="function">
    <text evidence="6">Component of the 90S pre-ribosome involved in the maturation of rRNAs. Required for early cleavages of the pre-RNAs in the 40S ribosomal subunit maturation pathway.</text>
</comment>
<comment type="caution">
    <text evidence="9">The sequence shown here is derived from an EMBL/GenBank/DDBJ whole genome shotgun (WGS) entry which is preliminary data.</text>
</comment>
<evidence type="ECO:0000256" key="8">
    <source>
        <dbReference type="SAM" id="MobiDB-lite"/>
    </source>
</evidence>
<dbReference type="PANTHER" id="PTHR21738">
    <property type="entry name" value="RIBOSOMAL RNA PROCESSING PROTEIN 36 HOMOLOG"/>
    <property type="match status" value="1"/>
</dbReference>
<feature type="region of interest" description="Disordered" evidence="8">
    <location>
        <begin position="180"/>
        <end position="203"/>
    </location>
</feature>
<organism evidence="9 10">
    <name type="scientific">Elliptochloris bilobata</name>
    <dbReference type="NCBI Taxonomy" id="381761"/>
    <lineage>
        <taxon>Eukaryota</taxon>
        <taxon>Viridiplantae</taxon>
        <taxon>Chlorophyta</taxon>
        <taxon>core chlorophytes</taxon>
        <taxon>Trebouxiophyceae</taxon>
        <taxon>Trebouxiophyceae incertae sedis</taxon>
        <taxon>Elliptochloris clade</taxon>
        <taxon>Elliptochloris</taxon>
    </lineage>
</organism>
<keyword evidence="6" id="KW-0687">Ribonucleoprotein</keyword>
<comment type="similarity">
    <text evidence="2 6">Belongs to the RRP36 family.</text>
</comment>
<feature type="region of interest" description="Disordered" evidence="8">
    <location>
        <begin position="1"/>
        <end position="68"/>
    </location>
</feature>
<reference evidence="9 10" key="1">
    <citation type="journal article" date="2024" name="Nat. Commun.">
        <title>Phylogenomics reveals the evolutionary origins of lichenization in chlorophyte algae.</title>
        <authorList>
            <person name="Puginier C."/>
            <person name="Libourel C."/>
            <person name="Otte J."/>
            <person name="Skaloud P."/>
            <person name="Haon M."/>
            <person name="Grisel S."/>
            <person name="Petersen M."/>
            <person name="Berrin J.G."/>
            <person name="Delaux P.M."/>
            <person name="Dal Grande F."/>
            <person name="Keller J."/>
        </authorList>
    </citation>
    <scope>NUCLEOTIDE SEQUENCE [LARGE SCALE GENOMIC DNA]</scope>
    <source>
        <strain evidence="9 10">SAG 245.80</strain>
    </source>
</reference>
<keyword evidence="3 6" id="KW-0690">Ribosome biogenesis</keyword>
<evidence type="ECO:0000256" key="7">
    <source>
        <dbReference type="SAM" id="Coils"/>
    </source>
</evidence>
<evidence type="ECO:0000256" key="3">
    <source>
        <dbReference type="ARBA" id="ARBA00022517"/>
    </source>
</evidence>
<evidence type="ECO:0000256" key="1">
    <source>
        <dbReference type="ARBA" id="ARBA00004604"/>
    </source>
</evidence>
<dbReference type="GO" id="GO:0000462">
    <property type="term" value="P:maturation of SSU-rRNA from tricistronic rRNA transcript (SSU-rRNA, 5.8S rRNA, LSU-rRNA)"/>
    <property type="evidence" value="ECO:0007669"/>
    <property type="project" value="TreeGrafter"/>
</dbReference>
<feature type="compositionally biased region" description="Basic and acidic residues" evidence="8">
    <location>
        <begin position="23"/>
        <end position="35"/>
    </location>
</feature>
<dbReference type="Pfam" id="PF06102">
    <property type="entry name" value="RRP36"/>
    <property type="match status" value="1"/>
</dbReference>
<accession>A0AAW1SJR1</accession>
<evidence type="ECO:0000256" key="4">
    <source>
        <dbReference type="ARBA" id="ARBA00022552"/>
    </source>
</evidence>
<keyword evidence="10" id="KW-1185">Reference proteome</keyword>
<dbReference type="AlphaFoldDB" id="A0AAW1SJR1"/>
<keyword evidence="4 6" id="KW-0698">rRNA processing</keyword>
<sequence length="203" mass="23689">MGRSLRQPADPRPTGKQPGAARNQRDFKRDNKNRPSEASSKRPVPRFREALQVPKSEGRDPRFDGLSGNFVDERFRKQYAFLFDEALPDEKRHLRSTLQKAKGASKRAEVQAQLTRVEQQIREEQARRQRAKLTAELKAKEREEVRAGKRVFHKKRAERRADELRVRFLELKASGRLDKALAKRRRKNAAKDHRYVPSARRTA</sequence>
<dbReference type="GO" id="GO:0005730">
    <property type="term" value="C:nucleolus"/>
    <property type="evidence" value="ECO:0007669"/>
    <property type="project" value="UniProtKB-SubCell"/>
</dbReference>
<feature type="coiled-coil region" evidence="7">
    <location>
        <begin position="107"/>
        <end position="174"/>
    </location>
</feature>
<evidence type="ECO:0000256" key="5">
    <source>
        <dbReference type="ARBA" id="ARBA00023242"/>
    </source>
</evidence>
<keyword evidence="7" id="KW-0175">Coiled coil</keyword>
<dbReference type="InterPro" id="IPR009292">
    <property type="entry name" value="RRP36"/>
</dbReference>
<name>A0AAW1SJR1_9CHLO</name>
<dbReference type="EMBL" id="JALJOU010000001">
    <property type="protein sequence ID" value="KAK9846520.1"/>
    <property type="molecule type" value="Genomic_DNA"/>
</dbReference>
<proteinExistence type="inferred from homology"/>
<dbReference type="PANTHER" id="PTHR21738:SF0">
    <property type="entry name" value="RIBOSOMAL RNA PROCESSING PROTEIN 36 HOMOLOG"/>
    <property type="match status" value="1"/>
</dbReference>
<dbReference type="Proteomes" id="UP001445335">
    <property type="component" value="Unassembled WGS sequence"/>
</dbReference>
<dbReference type="GO" id="GO:0030686">
    <property type="term" value="C:90S preribosome"/>
    <property type="evidence" value="ECO:0007669"/>
    <property type="project" value="TreeGrafter"/>
</dbReference>
<evidence type="ECO:0000256" key="2">
    <source>
        <dbReference type="ARBA" id="ARBA00009418"/>
    </source>
</evidence>
<evidence type="ECO:0000313" key="10">
    <source>
        <dbReference type="Proteomes" id="UP001445335"/>
    </source>
</evidence>
<keyword evidence="5 6" id="KW-0539">Nucleus</keyword>
<evidence type="ECO:0000313" key="9">
    <source>
        <dbReference type="EMBL" id="KAK9846520.1"/>
    </source>
</evidence>
<gene>
    <name evidence="9" type="ORF">WJX81_005833</name>
</gene>
<comment type="subunit">
    <text evidence="6">Associates with 90S and pre-40S pre-ribosomal particles.</text>
</comment>
<protein>
    <recommendedName>
        <fullName evidence="6">rRNA biogenesis protein RRP36</fullName>
    </recommendedName>
</protein>
<evidence type="ECO:0000256" key="6">
    <source>
        <dbReference type="RuleBase" id="RU368027"/>
    </source>
</evidence>